<dbReference type="EMBL" id="SLTX01000001">
    <property type="protein sequence ID" value="TDB08513.1"/>
    <property type="molecule type" value="Genomic_DNA"/>
</dbReference>
<reference evidence="1 2" key="1">
    <citation type="journal article" date="2019" name="Nat. Microbiol.">
        <title>Genomic variation and strain-specific functional adaptation in the human gut microbiome during early life.</title>
        <authorList>
            <person name="Vatanen T."/>
            <person name="Plichta D.R."/>
            <person name="Somani J."/>
            <person name="Munch P.C."/>
            <person name="Arthur T.D."/>
            <person name="Hall A.B."/>
            <person name="Rudolf S."/>
            <person name="Oakeley E.J."/>
            <person name="Ke X."/>
            <person name="Young R.A."/>
            <person name="Haiser H.J."/>
            <person name="Kolde R."/>
            <person name="Yassour M."/>
            <person name="Luopajarvi K."/>
            <person name="Siljander H."/>
            <person name="Virtanen S.M."/>
            <person name="Ilonen J."/>
            <person name="Uibo R."/>
            <person name="Tillmann V."/>
            <person name="Mokurov S."/>
            <person name="Dorshakova N."/>
            <person name="Porter J.A."/>
            <person name="McHardy A.C."/>
            <person name="Lahdesmaki H."/>
            <person name="Vlamakis H."/>
            <person name="Huttenhower C."/>
            <person name="Knip M."/>
            <person name="Xavier R.J."/>
        </authorList>
    </citation>
    <scope>NUCLEOTIDE SEQUENCE [LARGE SCALE GENOMIC DNA]</scope>
    <source>
        <strain evidence="1 2">RJX1052</strain>
    </source>
</reference>
<evidence type="ECO:0000313" key="1">
    <source>
        <dbReference type="EMBL" id="TDB08513.1"/>
    </source>
</evidence>
<protein>
    <recommendedName>
        <fullName evidence="3">SMI1/KNR4 family protein</fullName>
    </recommendedName>
</protein>
<dbReference type="Proteomes" id="UP000294834">
    <property type="component" value="Unassembled WGS sequence"/>
</dbReference>
<dbReference type="RefSeq" id="WP_134770222.1">
    <property type="nucleotide sequence ID" value="NZ_JAGKHU010000036.1"/>
</dbReference>
<evidence type="ECO:0000313" key="2">
    <source>
        <dbReference type="Proteomes" id="UP000294834"/>
    </source>
</evidence>
<proteinExistence type="predicted"/>
<comment type="caution">
    <text evidence="1">The sequence shown here is derived from an EMBL/GenBank/DDBJ whole genome shotgun (WGS) entry which is preliminary data.</text>
</comment>
<gene>
    <name evidence="1" type="ORF">E1J06_14595</name>
</gene>
<organism evidence="1 2">
    <name type="scientific">Phocaeicola dorei</name>
    <dbReference type="NCBI Taxonomy" id="357276"/>
    <lineage>
        <taxon>Bacteria</taxon>
        <taxon>Pseudomonadati</taxon>
        <taxon>Bacteroidota</taxon>
        <taxon>Bacteroidia</taxon>
        <taxon>Bacteroidales</taxon>
        <taxon>Bacteroidaceae</taxon>
        <taxon>Phocaeicola</taxon>
    </lineage>
</organism>
<accession>A0AAX2R6P5</accession>
<name>A0AAX2R6P5_9BACT</name>
<dbReference type="AlphaFoldDB" id="A0AAX2R6P5"/>
<sequence length="134" mass="16035">MKKVLSIEQMKHLGDLGIDTSNASMTWMLYPYEEDKQPKLSLREWNTFKEPFRIQHCIPAFTLLDVLELLPKEIKTGTNNYWLVMSHDSEKWYICYSEFDYYKEFRSHSLIDAAYDMLCWCIENGYVKIGKEEQ</sequence>
<evidence type="ECO:0008006" key="3">
    <source>
        <dbReference type="Google" id="ProtNLM"/>
    </source>
</evidence>